<gene>
    <name evidence="7" type="ORF">GNT65_09375</name>
</gene>
<dbReference type="Proteomes" id="UP000474778">
    <property type="component" value="Unassembled WGS sequence"/>
</dbReference>
<dbReference type="GO" id="GO:0004386">
    <property type="term" value="F:helicase activity"/>
    <property type="evidence" value="ECO:0007669"/>
    <property type="project" value="UniProtKB-KW"/>
</dbReference>
<dbReference type="CDD" id="cd17917">
    <property type="entry name" value="DEXHc_RHA-like"/>
    <property type="match status" value="1"/>
</dbReference>
<dbReference type="Pfam" id="PF00270">
    <property type="entry name" value="DEAD"/>
    <property type="match status" value="1"/>
</dbReference>
<dbReference type="EMBL" id="WRPA01000007">
    <property type="protein sequence ID" value="MXR68875.1"/>
    <property type="molecule type" value="Genomic_DNA"/>
</dbReference>
<evidence type="ECO:0000256" key="1">
    <source>
        <dbReference type="ARBA" id="ARBA00022741"/>
    </source>
</evidence>
<keyword evidence="4" id="KW-0067">ATP-binding</keyword>
<feature type="domain" description="Helicase ATP-binding" evidence="5">
    <location>
        <begin position="15"/>
        <end position="172"/>
    </location>
</feature>
<dbReference type="Gene3D" id="3.40.50.300">
    <property type="entry name" value="P-loop containing nucleotide triphosphate hydrolases"/>
    <property type="match status" value="2"/>
</dbReference>
<comment type="caution">
    <text evidence="7">The sequence shown here is derived from an EMBL/GenBank/DDBJ whole genome shotgun (WGS) entry which is preliminary data.</text>
</comment>
<dbReference type="GO" id="GO:0016787">
    <property type="term" value="F:hydrolase activity"/>
    <property type="evidence" value="ECO:0007669"/>
    <property type="project" value="UniProtKB-KW"/>
</dbReference>
<dbReference type="InterPro" id="IPR014001">
    <property type="entry name" value="Helicase_ATP-bd"/>
</dbReference>
<name>A0A6L7HX91_9GAMM</name>
<protein>
    <submittedName>
        <fullName evidence="7">DEAD/DEAH box helicase</fullName>
    </submittedName>
</protein>
<dbReference type="CDD" id="cd18791">
    <property type="entry name" value="SF2_C_RHA"/>
    <property type="match status" value="1"/>
</dbReference>
<dbReference type="SUPFAM" id="SSF52540">
    <property type="entry name" value="P-loop containing nucleoside triphosphate hydrolases"/>
    <property type="match status" value="1"/>
</dbReference>
<evidence type="ECO:0000313" key="8">
    <source>
        <dbReference type="Proteomes" id="UP000474778"/>
    </source>
</evidence>
<dbReference type="GO" id="GO:0005524">
    <property type="term" value="F:ATP binding"/>
    <property type="evidence" value="ECO:0007669"/>
    <property type="project" value="UniProtKB-KW"/>
</dbReference>
<evidence type="ECO:0000256" key="4">
    <source>
        <dbReference type="ARBA" id="ARBA00022840"/>
    </source>
</evidence>
<proteinExistence type="predicted"/>
<dbReference type="PROSITE" id="PS51192">
    <property type="entry name" value="HELICASE_ATP_BIND_1"/>
    <property type="match status" value="1"/>
</dbReference>
<dbReference type="PROSITE" id="PS51194">
    <property type="entry name" value="HELICASE_CTER"/>
    <property type="match status" value="1"/>
</dbReference>
<dbReference type="InterPro" id="IPR001650">
    <property type="entry name" value="Helicase_C-like"/>
</dbReference>
<dbReference type="Pfam" id="PF00271">
    <property type="entry name" value="Helicase_C"/>
    <property type="match status" value="1"/>
</dbReference>
<organism evidence="7 8">
    <name type="scientific">Shewanella insulae</name>
    <dbReference type="NCBI Taxonomy" id="2681496"/>
    <lineage>
        <taxon>Bacteria</taxon>
        <taxon>Pseudomonadati</taxon>
        <taxon>Pseudomonadota</taxon>
        <taxon>Gammaproteobacteria</taxon>
        <taxon>Alteromonadales</taxon>
        <taxon>Shewanellaceae</taxon>
        <taxon>Shewanella</taxon>
    </lineage>
</organism>
<dbReference type="PANTHER" id="PTHR43519">
    <property type="entry name" value="ATP-DEPENDENT RNA HELICASE HRPB"/>
    <property type="match status" value="1"/>
</dbReference>
<dbReference type="RefSeq" id="WP_160795545.1">
    <property type="nucleotide sequence ID" value="NZ_WRPA01000007.1"/>
</dbReference>
<dbReference type="Gene3D" id="1.20.120.1080">
    <property type="match status" value="1"/>
</dbReference>
<dbReference type="SMART" id="SM00490">
    <property type="entry name" value="HELICc"/>
    <property type="match status" value="1"/>
</dbReference>
<dbReference type="AlphaFoldDB" id="A0A6L7HX91"/>
<keyword evidence="3 7" id="KW-0347">Helicase</keyword>
<dbReference type="InterPro" id="IPR027417">
    <property type="entry name" value="P-loop_NTPase"/>
</dbReference>
<reference evidence="7 8" key="1">
    <citation type="submission" date="2019-12" db="EMBL/GenBank/DDBJ databases">
        <title>Shewanella insulae sp. nov., isolated from a tidal flat.</title>
        <authorList>
            <person name="Yoon J.-H."/>
        </authorList>
    </citation>
    <scope>NUCLEOTIDE SEQUENCE [LARGE SCALE GENOMIC DNA]</scope>
    <source>
        <strain evidence="7 8">JBTF-M18</strain>
    </source>
</reference>
<sequence>MSDSALPIDAIYQAFKTAYSDHHLVIESYTGSGKSTRLPLWCAETNEQGRRPRVLVVEPRRVACLALADYLQHQTPLKVGYGIRFDSTIASDTQIAFVTPGIALRWLSGDMASLGDFDTVMIDEFHERRWDTDLLLALLKGKRRYRIVVTSATMAGEVVANYLSDKNDVNAISLRAEGKKFHVELSYQARESHHLPDIRGLAQRLIPALQHGLASTLGDILVFLPGKGEILSAIQACRAPIAQVDPHISLLSLHGGIDAQDQAKVLQTGEHRRIIFATNIAETSLTIPGVTAVIDSGLERRTHQRNGRTALSLSHISKASSDQRMGRAGRVQEGICIRLWGKAAPLRATTPPELQREELVEPMLAAACADAQLAQLDFVDPLPEKSLQLATDRLTAMGALDAAGCATDHGRRLFPLPIDTQFAHLISVMPDADCLDLMITLSAALATPGRFYRLPTDETNLYRLSQWEPFGCDAYCLIKLLMSDELVDEIPLIDINHQAIAEARRLAGQIRGALQITMRPKLEMTCSKLRRHWLLSVMRAQPELAYICRVKRQQAMGNGIGEVLVGRESRFGLERHDKQAPIAAVVFDQHVTAGRGVKQTINLALCMAPITIDLMLQAGLGEDIVAEQLGPNQVLIERRYGGRILEVRREEVKAQDAIQSMVNSIVEGLLYPGLGECLTQDIAAWNIWLKLGGYEEAKASGVNLLAPVSVILEEFLAQRLISLGVETLEDLELIEAEDLQFEGIPDWLRQDFDQAYPMQLALADLKLSVTYQIKNKWVVCEYIGGQRKSGPKRWELPRWQGWRVKYKKASRVVEVN</sequence>
<keyword evidence="2" id="KW-0378">Hydrolase</keyword>
<dbReference type="InterPro" id="IPR011545">
    <property type="entry name" value="DEAD/DEAH_box_helicase_dom"/>
</dbReference>
<evidence type="ECO:0000256" key="2">
    <source>
        <dbReference type="ARBA" id="ARBA00022801"/>
    </source>
</evidence>
<dbReference type="PANTHER" id="PTHR43519:SF1">
    <property type="entry name" value="ATP-DEPENDENT RNA HELICASE HRPB"/>
    <property type="match status" value="1"/>
</dbReference>
<evidence type="ECO:0000256" key="3">
    <source>
        <dbReference type="ARBA" id="ARBA00022806"/>
    </source>
</evidence>
<evidence type="ECO:0000259" key="6">
    <source>
        <dbReference type="PROSITE" id="PS51194"/>
    </source>
</evidence>
<evidence type="ECO:0000313" key="7">
    <source>
        <dbReference type="EMBL" id="MXR68875.1"/>
    </source>
</evidence>
<feature type="domain" description="Helicase C-terminal" evidence="6">
    <location>
        <begin position="208"/>
        <end position="390"/>
    </location>
</feature>
<dbReference type="InterPro" id="IPR007502">
    <property type="entry name" value="Helicase-assoc_dom"/>
</dbReference>
<keyword evidence="1" id="KW-0547">Nucleotide-binding</keyword>
<accession>A0A6L7HX91</accession>
<dbReference type="SMART" id="SM00487">
    <property type="entry name" value="DEXDc"/>
    <property type="match status" value="1"/>
</dbReference>
<dbReference type="SMART" id="SM00847">
    <property type="entry name" value="HA2"/>
    <property type="match status" value="1"/>
</dbReference>
<keyword evidence="8" id="KW-1185">Reference proteome</keyword>
<dbReference type="GO" id="GO:0003676">
    <property type="term" value="F:nucleic acid binding"/>
    <property type="evidence" value="ECO:0007669"/>
    <property type="project" value="InterPro"/>
</dbReference>
<evidence type="ECO:0000259" key="5">
    <source>
        <dbReference type="PROSITE" id="PS51192"/>
    </source>
</evidence>